<proteinExistence type="predicted"/>
<organism evidence="2 3">
    <name type="scientific">Synaphobranchus kaupii</name>
    <name type="common">Kaup's arrowtooth eel</name>
    <dbReference type="NCBI Taxonomy" id="118154"/>
    <lineage>
        <taxon>Eukaryota</taxon>
        <taxon>Metazoa</taxon>
        <taxon>Chordata</taxon>
        <taxon>Craniata</taxon>
        <taxon>Vertebrata</taxon>
        <taxon>Euteleostomi</taxon>
        <taxon>Actinopterygii</taxon>
        <taxon>Neopterygii</taxon>
        <taxon>Teleostei</taxon>
        <taxon>Anguilliformes</taxon>
        <taxon>Synaphobranchidae</taxon>
        <taxon>Synaphobranchus</taxon>
    </lineage>
</organism>
<reference evidence="2" key="1">
    <citation type="journal article" date="2023" name="Science">
        <title>Genome structures resolve the early diversification of teleost fishes.</title>
        <authorList>
            <person name="Parey E."/>
            <person name="Louis A."/>
            <person name="Montfort J."/>
            <person name="Bouchez O."/>
            <person name="Roques C."/>
            <person name="Iampietro C."/>
            <person name="Lluch J."/>
            <person name="Castinel A."/>
            <person name="Donnadieu C."/>
            <person name="Desvignes T."/>
            <person name="Floi Bucao C."/>
            <person name="Jouanno E."/>
            <person name="Wen M."/>
            <person name="Mejri S."/>
            <person name="Dirks R."/>
            <person name="Jansen H."/>
            <person name="Henkel C."/>
            <person name="Chen W.J."/>
            <person name="Zahm M."/>
            <person name="Cabau C."/>
            <person name="Klopp C."/>
            <person name="Thompson A.W."/>
            <person name="Robinson-Rechavi M."/>
            <person name="Braasch I."/>
            <person name="Lecointre G."/>
            <person name="Bobe J."/>
            <person name="Postlethwait J.H."/>
            <person name="Berthelot C."/>
            <person name="Roest Crollius H."/>
            <person name="Guiguen Y."/>
        </authorList>
    </citation>
    <scope>NUCLEOTIDE SEQUENCE</scope>
    <source>
        <strain evidence="2">WJC10195</strain>
    </source>
</reference>
<feature type="compositionally biased region" description="Polar residues" evidence="1">
    <location>
        <begin position="92"/>
        <end position="111"/>
    </location>
</feature>
<protein>
    <submittedName>
        <fullName evidence="2">Uncharacterized protein</fullName>
    </submittedName>
</protein>
<evidence type="ECO:0000313" key="2">
    <source>
        <dbReference type="EMBL" id="KAJ8364047.1"/>
    </source>
</evidence>
<dbReference type="AlphaFoldDB" id="A0A9Q1FQZ0"/>
<name>A0A9Q1FQZ0_SYNKA</name>
<feature type="region of interest" description="Disordered" evidence="1">
    <location>
        <begin position="71"/>
        <end position="119"/>
    </location>
</feature>
<evidence type="ECO:0000313" key="3">
    <source>
        <dbReference type="Proteomes" id="UP001152622"/>
    </source>
</evidence>
<comment type="caution">
    <text evidence="2">The sequence shown here is derived from an EMBL/GenBank/DDBJ whole genome shotgun (WGS) entry which is preliminary data.</text>
</comment>
<sequence length="119" mass="12787">MTEGRVFEMAALVVTEETGGSSAGWASQLRGGLLSERGQTPFINVSRRGCAPTVQRLSVHTVRLGPVVTGERAEATGGTMNQRGTIRRHSVPVNNDPSYFRGSSINSQNSPFPRDGRCL</sequence>
<keyword evidence="3" id="KW-1185">Reference proteome</keyword>
<accession>A0A9Q1FQZ0</accession>
<dbReference type="Proteomes" id="UP001152622">
    <property type="component" value="Chromosome 4"/>
</dbReference>
<evidence type="ECO:0000256" key="1">
    <source>
        <dbReference type="SAM" id="MobiDB-lite"/>
    </source>
</evidence>
<dbReference type="EMBL" id="JAINUF010000004">
    <property type="protein sequence ID" value="KAJ8364047.1"/>
    <property type="molecule type" value="Genomic_DNA"/>
</dbReference>
<gene>
    <name evidence="2" type="ORF">SKAU_G00128780</name>
</gene>